<reference evidence="2 3" key="1">
    <citation type="submission" date="2019-01" db="EMBL/GenBank/DDBJ databases">
        <title>Novel species of Cellulomonas.</title>
        <authorList>
            <person name="Liu Q."/>
            <person name="Xin Y.-H."/>
        </authorList>
    </citation>
    <scope>NUCLEOTIDE SEQUENCE [LARGE SCALE GENOMIC DNA]</scope>
    <source>
        <strain evidence="2 3">HLT2-17</strain>
    </source>
</reference>
<protein>
    <submittedName>
        <fullName evidence="2">Uncharacterized protein</fullName>
    </submittedName>
</protein>
<evidence type="ECO:0000313" key="3">
    <source>
        <dbReference type="Proteomes" id="UP000293764"/>
    </source>
</evidence>
<name>A0A4Q5N248_9MICO</name>
<feature type="region of interest" description="Disordered" evidence="1">
    <location>
        <begin position="67"/>
        <end position="86"/>
    </location>
</feature>
<dbReference type="AlphaFoldDB" id="A0A4Q5N248"/>
<evidence type="ECO:0000313" key="2">
    <source>
        <dbReference type="EMBL" id="RYV50637.1"/>
    </source>
</evidence>
<feature type="compositionally biased region" description="Low complexity" evidence="1">
    <location>
        <begin position="67"/>
        <end position="80"/>
    </location>
</feature>
<proteinExistence type="predicted"/>
<comment type="caution">
    <text evidence="2">The sequence shown here is derived from an EMBL/GenBank/DDBJ whole genome shotgun (WGS) entry which is preliminary data.</text>
</comment>
<gene>
    <name evidence="2" type="ORF">EUA98_12325</name>
</gene>
<keyword evidence="3" id="KW-1185">Reference proteome</keyword>
<dbReference type="EMBL" id="SDWW01000029">
    <property type="protein sequence ID" value="RYV50637.1"/>
    <property type="molecule type" value="Genomic_DNA"/>
</dbReference>
<sequence length="208" mass="21858">MTHDGSARFNPESRPPLDLLPKALADLLTERDRLARQTSAALAAMRDLEGEAHDIAARQADADTAATAARAGKAIPKATATPKLEADRTEAARNLAAQQTAFTDSTNECSALAGDIRWPLQQPAADARAKARTDVAALVDQLATAIETAVAAGAVTDWFNGPGYYAPAQTWLTDAVPDSARYGLGHHNTTPYSVRSIIAGAALTVLED</sequence>
<organism evidence="2 3">
    <name type="scientific">Pengzhenrongella frigida</name>
    <dbReference type="NCBI Taxonomy" id="1259133"/>
    <lineage>
        <taxon>Bacteria</taxon>
        <taxon>Bacillati</taxon>
        <taxon>Actinomycetota</taxon>
        <taxon>Actinomycetes</taxon>
        <taxon>Micrococcales</taxon>
        <taxon>Pengzhenrongella</taxon>
    </lineage>
</organism>
<evidence type="ECO:0000256" key="1">
    <source>
        <dbReference type="SAM" id="MobiDB-lite"/>
    </source>
</evidence>
<dbReference type="Proteomes" id="UP000293764">
    <property type="component" value="Unassembled WGS sequence"/>
</dbReference>
<accession>A0A4Q5N248</accession>